<protein>
    <submittedName>
        <fullName evidence="1">Uncharacterized protein</fullName>
    </submittedName>
</protein>
<dbReference type="RefSeq" id="WP_139799308.1">
    <property type="nucleotide sequence ID" value="NZ_AP022606.1"/>
</dbReference>
<gene>
    <name evidence="1" type="ORF">MBRA_03320</name>
</gene>
<sequence length="184" mass="21060">MTSDSRDDLAELISRYEKWRRIYSNAGQPAPDEPEWENRRLNFRSGYPYEGWTAYILDPKDTGYQVLRATTEHRNEPAESLLAFFSHLEDAGKYIILKSAVGARVALRLPSVGQAWRAEGLDPRVEQISLDTYVSKYELKDDPSRYFVLEAGSVQPENRLLPLSYDELDALLLEGMPESVTSRL</sequence>
<dbReference type="Proteomes" id="UP000467379">
    <property type="component" value="Chromosome"/>
</dbReference>
<evidence type="ECO:0000313" key="2">
    <source>
        <dbReference type="Proteomes" id="UP000467379"/>
    </source>
</evidence>
<reference evidence="1 2" key="1">
    <citation type="journal article" date="2019" name="Emerg. Microbes Infect.">
        <title>Comprehensive subspecies identification of 175 nontuberculous mycobacteria species based on 7547 genomic profiles.</title>
        <authorList>
            <person name="Matsumoto Y."/>
            <person name="Kinjo T."/>
            <person name="Motooka D."/>
            <person name="Nabeya D."/>
            <person name="Jung N."/>
            <person name="Uechi K."/>
            <person name="Horii T."/>
            <person name="Iida T."/>
            <person name="Fujita J."/>
            <person name="Nakamura S."/>
        </authorList>
    </citation>
    <scope>NUCLEOTIDE SEQUENCE [LARGE SCALE GENOMIC DNA]</scope>
    <source>
        <strain evidence="1 2">JCM 12687</strain>
    </source>
</reference>
<organism evidence="1 2">
    <name type="scientific">Mycobacterium branderi</name>
    <dbReference type="NCBI Taxonomy" id="43348"/>
    <lineage>
        <taxon>Bacteria</taxon>
        <taxon>Bacillati</taxon>
        <taxon>Actinomycetota</taxon>
        <taxon>Actinomycetes</taxon>
        <taxon>Mycobacteriales</taxon>
        <taxon>Mycobacteriaceae</taxon>
        <taxon>Mycobacterium</taxon>
    </lineage>
</organism>
<dbReference type="EMBL" id="AP022606">
    <property type="protein sequence ID" value="BBZ10137.1"/>
    <property type="molecule type" value="Genomic_DNA"/>
</dbReference>
<keyword evidence="2" id="KW-1185">Reference proteome</keyword>
<evidence type="ECO:0000313" key="1">
    <source>
        <dbReference type="EMBL" id="BBZ10137.1"/>
    </source>
</evidence>
<accession>A0ABN6B003</accession>
<proteinExistence type="predicted"/>
<name>A0ABN6B003_9MYCO</name>